<dbReference type="SUPFAM" id="SSF103647">
    <property type="entry name" value="TSP type-3 repeat"/>
    <property type="match status" value="1"/>
</dbReference>
<keyword evidence="5" id="KW-0732">Signal</keyword>
<sequence length="405" mass="45159">MKQFYYLIAFCVLVNLQNGYSQSELSRWSFEAGVNYVNVYSVGEDTPQGEFFDEYFNINDHWNLGTYFAGTRSFSDRLSLTAKVSFNEISKWGEDGNDVSVFVDHLEYYGLDGMVNFKILTKSKLKPYVAIGGGYTWIEEGPYNTYSTKESDDDFVGAGTVNGALGLTYDITDRFGVNLQFAYKHSFKEYLTKHFQNSVGVYYNLGKSTSKEETKEVLDTDNDGIEDAYDLCPEVAGKKEFAGCPDTDNDGIPDSLDKCPNEKNIDGGCPSSKSSIQETPSNTNNIEKSPVVIDTQKTVYFEYNSASLDNNAKGILDAIIEMSKNADTITLKIDGHTDNTGEETFNKSLSINRANNVKDYLVTHGIKSENITTNSFGESQPSADNSTEKGRALNRRAKLTIKIFH</sequence>
<evidence type="ECO:0000256" key="10">
    <source>
        <dbReference type="PROSITE-ProRule" id="PRU00473"/>
    </source>
</evidence>
<feature type="domain" description="OmpA-like" evidence="12">
    <location>
        <begin position="288"/>
        <end position="405"/>
    </location>
</feature>
<evidence type="ECO:0000256" key="5">
    <source>
        <dbReference type="ARBA" id="ARBA00022729"/>
    </source>
</evidence>
<evidence type="ECO:0000256" key="3">
    <source>
        <dbReference type="ARBA" id="ARBA00022452"/>
    </source>
</evidence>
<dbReference type="InterPro" id="IPR006665">
    <property type="entry name" value="OmpA-like"/>
</dbReference>
<keyword evidence="8 10" id="KW-0472">Membrane</keyword>
<evidence type="ECO:0000256" key="8">
    <source>
        <dbReference type="ARBA" id="ARBA00023136"/>
    </source>
</evidence>
<keyword evidence="7" id="KW-0626">Porin</keyword>
<dbReference type="PANTHER" id="PTHR30329">
    <property type="entry name" value="STATOR ELEMENT OF FLAGELLAR MOTOR COMPLEX"/>
    <property type="match status" value="1"/>
</dbReference>
<dbReference type="SUPFAM" id="SSF56925">
    <property type="entry name" value="OMPA-like"/>
    <property type="match status" value="1"/>
</dbReference>
<organism evidence="13 14">
    <name type="scientific">Mesoflavibacter zeaxanthinifaciens subsp. sabulilitoris</name>
    <dbReference type="NCBI Taxonomy" id="1520893"/>
    <lineage>
        <taxon>Bacteria</taxon>
        <taxon>Pseudomonadati</taxon>
        <taxon>Bacteroidota</taxon>
        <taxon>Flavobacteriia</taxon>
        <taxon>Flavobacteriales</taxon>
        <taxon>Flavobacteriaceae</taxon>
        <taxon>Mesoflavibacter</taxon>
    </lineage>
</organism>
<dbReference type="Gene3D" id="3.30.1330.60">
    <property type="entry name" value="OmpA-like domain"/>
    <property type="match status" value="1"/>
</dbReference>
<dbReference type="CDD" id="cd07185">
    <property type="entry name" value="OmpA_C-like"/>
    <property type="match status" value="1"/>
</dbReference>
<dbReference type="InterPro" id="IPR011250">
    <property type="entry name" value="OMP/PagP_B-barrel"/>
</dbReference>
<evidence type="ECO:0000256" key="7">
    <source>
        <dbReference type="ARBA" id="ARBA00023114"/>
    </source>
</evidence>
<dbReference type="InterPro" id="IPR028974">
    <property type="entry name" value="TSP_type-3_rpt"/>
</dbReference>
<dbReference type="GO" id="GO:0007155">
    <property type="term" value="P:cell adhesion"/>
    <property type="evidence" value="ECO:0007669"/>
    <property type="project" value="InterPro"/>
</dbReference>
<dbReference type="RefSeq" id="WP_106680381.1">
    <property type="nucleotide sequence ID" value="NZ_JACHWV010000002.1"/>
</dbReference>
<dbReference type="InterPro" id="IPR003367">
    <property type="entry name" value="Thrombospondin_3-like_rpt"/>
</dbReference>
<evidence type="ECO:0000313" key="13">
    <source>
        <dbReference type="EMBL" id="PSG87004.1"/>
    </source>
</evidence>
<gene>
    <name evidence="13" type="ORF">C7H61_12905</name>
</gene>
<dbReference type="EMBL" id="PXOT01000027">
    <property type="protein sequence ID" value="PSG87004.1"/>
    <property type="molecule type" value="Genomic_DNA"/>
</dbReference>
<keyword evidence="6" id="KW-0406">Ion transport</keyword>
<dbReference type="AlphaFoldDB" id="A0A2T1N644"/>
<reference evidence="13 14" key="1">
    <citation type="submission" date="2018-03" db="EMBL/GenBank/DDBJ databases">
        <title>Mesoflavibacter sp. HG37 and Mesoflavibacter sp. HG96 sp.nov., two marine bacteria isolated from seawater of Western Pacific Ocean.</title>
        <authorList>
            <person name="Cheng H."/>
            <person name="Wu Y.-H."/>
            <person name="Guo L.-L."/>
            <person name="Xu X.-W."/>
        </authorList>
    </citation>
    <scope>NUCLEOTIDE SEQUENCE [LARGE SCALE GENOMIC DNA]</scope>
    <source>
        <strain evidence="13 14">KCTC 42117</strain>
    </source>
</reference>
<dbReference type="InterPro" id="IPR036737">
    <property type="entry name" value="OmpA-like_sf"/>
</dbReference>
<keyword evidence="4" id="KW-0812">Transmembrane</keyword>
<dbReference type="GO" id="GO:0006811">
    <property type="term" value="P:monoatomic ion transport"/>
    <property type="evidence" value="ECO:0007669"/>
    <property type="project" value="UniProtKB-KW"/>
</dbReference>
<keyword evidence="3" id="KW-1134">Transmembrane beta strand</keyword>
<keyword evidence="14" id="KW-1185">Reference proteome</keyword>
<dbReference type="GO" id="GO:0015288">
    <property type="term" value="F:porin activity"/>
    <property type="evidence" value="ECO:0007669"/>
    <property type="project" value="UniProtKB-KW"/>
</dbReference>
<dbReference type="OrthoDB" id="9805336at2"/>
<evidence type="ECO:0000256" key="9">
    <source>
        <dbReference type="ARBA" id="ARBA00023237"/>
    </source>
</evidence>
<keyword evidence="9" id="KW-0998">Cell outer membrane</keyword>
<evidence type="ECO:0000256" key="2">
    <source>
        <dbReference type="ARBA" id="ARBA00022448"/>
    </source>
</evidence>
<keyword evidence="2" id="KW-0813">Transport</keyword>
<dbReference type="GO" id="GO:0046930">
    <property type="term" value="C:pore complex"/>
    <property type="evidence" value="ECO:0007669"/>
    <property type="project" value="UniProtKB-KW"/>
</dbReference>
<accession>A0A2T1N644</accession>
<feature type="compositionally biased region" description="Polar residues" evidence="11">
    <location>
        <begin position="371"/>
        <end position="385"/>
    </location>
</feature>
<dbReference type="PANTHER" id="PTHR30329:SF21">
    <property type="entry name" value="LIPOPROTEIN YIAD-RELATED"/>
    <property type="match status" value="1"/>
</dbReference>
<evidence type="ECO:0000256" key="11">
    <source>
        <dbReference type="SAM" id="MobiDB-lite"/>
    </source>
</evidence>
<dbReference type="InterPro" id="IPR006664">
    <property type="entry name" value="OMP_bac"/>
</dbReference>
<dbReference type="Proteomes" id="UP000238430">
    <property type="component" value="Unassembled WGS sequence"/>
</dbReference>
<comment type="caution">
    <text evidence="13">The sequence shown here is derived from an EMBL/GenBank/DDBJ whole genome shotgun (WGS) entry which is preliminary data.</text>
</comment>
<dbReference type="InterPro" id="IPR050330">
    <property type="entry name" value="Bact_OuterMem_StrucFunc"/>
</dbReference>
<comment type="subcellular location">
    <subcellularLocation>
        <location evidence="1">Cell outer membrane</location>
        <topology evidence="1">Multi-pass membrane protein</topology>
    </subcellularLocation>
</comment>
<dbReference type="PRINTS" id="PR01021">
    <property type="entry name" value="OMPADOMAIN"/>
</dbReference>
<evidence type="ECO:0000256" key="4">
    <source>
        <dbReference type="ARBA" id="ARBA00022692"/>
    </source>
</evidence>
<evidence type="ECO:0000259" key="12">
    <source>
        <dbReference type="PROSITE" id="PS51123"/>
    </source>
</evidence>
<feature type="region of interest" description="Disordered" evidence="11">
    <location>
        <begin position="371"/>
        <end position="391"/>
    </location>
</feature>
<dbReference type="SUPFAM" id="SSF103088">
    <property type="entry name" value="OmpA-like"/>
    <property type="match status" value="1"/>
</dbReference>
<feature type="region of interest" description="Disordered" evidence="11">
    <location>
        <begin position="262"/>
        <end position="286"/>
    </location>
</feature>
<evidence type="ECO:0000256" key="1">
    <source>
        <dbReference type="ARBA" id="ARBA00004571"/>
    </source>
</evidence>
<dbReference type="PROSITE" id="PS51123">
    <property type="entry name" value="OMPA_2"/>
    <property type="match status" value="1"/>
</dbReference>
<dbReference type="Gene3D" id="2.40.160.20">
    <property type="match status" value="1"/>
</dbReference>
<dbReference type="Pfam" id="PF00691">
    <property type="entry name" value="OmpA"/>
    <property type="match status" value="1"/>
</dbReference>
<dbReference type="GO" id="GO:0005509">
    <property type="term" value="F:calcium ion binding"/>
    <property type="evidence" value="ECO:0007669"/>
    <property type="project" value="InterPro"/>
</dbReference>
<feature type="compositionally biased region" description="Polar residues" evidence="11">
    <location>
        <begin position="271"/>
        <end position="286"/>
    </location>
</feature>
<evidence type="ECO:0000256" key="6">
    <source>
        <dbReference type="ARBA" id="ARBA00023065"/>
    </source>
</evidence>
<evidence type="ECO:0000313" key="14">
    <source>
        <dbReference type="Proteomes" id="UP000238430"/>
    </source>
</evidence>
<protein>
    <recommendedName>
        <fullName evidence="12">OmpA-like domain-containing protein</fullName>
    </recommendedName>
</protein>
<dbReference type="GO" id="GO:0009279">
    <property type="term" value="C:cell outer membrane"/>
    <property type="evidence" value="ECO:0007669"/>
    <property type="project" value="UniProtKB-SubCell"/>
</dbReference>
<dbReference type="Pfam" id="PF02412">
    <property type="entry name" value="TSP_3"/>
    <property type="match status" value="2"/>
</dbReference>
<proteinExistence type="predicted"/>
<name>A0A2T1N644_9FLAO</name>